<dbReference type="GO" id="GO:0008233">
    <property type="term" value="F:peptidase activity"/>
    <property type="evidence" value="ECO:0007669"/>
    <property type="project" value="UniProtKB-KW"/>
</dbReference>
<dbReference type="NCBIfam" id="TIGR01543">
    <property type="entry name" value="proheadase_HK97"/>
    <property type="match status" value="1"/>
</dbReference>
<dbReference type="InterPro" id="IPR006433">
    <property type="entry name" value="Prohead_protease"/>
</dbReference>
<protein>
    <submittedName>
        <fullName evidence="5">Phage prohead protease, HK97 family</fullName>
    </submittedName>
</protein>
<accession>A0A1J1CRT3</accession>
<dbReference type="InterPro" id="IPR054613">
    <property type="entry name" value="Peptidase_S78_dom"/>
</dbReference>
<organism evidence="5 6">
    <name type="scientific">Clostridium sporogenes</name>
    <dbReference type="NCBI Taxonomy" id="1509"/>
    <lineage>
        <taxon>Bacteria</taxon>
        <taxon>Bacillati</taxon>
        <taxon>Bacillota</taxon>
        <taxon>Clostridia</taxon>
        <taxon>Eubacteriales</taxon>
        <taxon>Clostridiaceae</taxon>
        <taxon>Clostridium</taxon>
    </lineage>
</organism>
<evidence type="ECO:0000256" key="3">
    <source>
        <dbReference type="ARBA" id="ARBA00022801"/>
    </source>
</evidence>
<evidence type="ECO:0000256" key="2">
    <source>
        <dbReference type="ARBA" id="ARBA00022670"/>
    </source>
</evidence>
<evidence type="ECO:0000313" key="5">
    <source>
        <dbReference type="EMBL" id="APH13944.1"/>
    </source>
</evidence>
<reference evidence="5 6" key="1">
    <citation type="submission" date="2015-11" db="EMBL/GenBank/DDBJ databases">
        <authorList>
            <person name="Hill K.K."/>
            <person name="Shirey T.B."/>
            <person name="Raphael B."/>
            <person name="Daligault H.E."/>
            <person name="Davenport K.W."/>
            <person name="Bruce D.C."/>
            <person name="Foley B.T."/>
            <person name="Johnson S.L."/>
        </authorList>
    </citation>
    <scope>NUCLEOTIDE SEQUENCE [LARGE SCALE GENOMIC DNA]</scope>
    <source>
        <strain evidence="5 6">CDC_1632</strain>
    </source>
</reference>
<dbReference type="Pfam" id="PF04586">
    <property type="entry name" value="Peptidase_S78"/>
    <property type="match status" value="1"/>
</dbReference>
<gene>
    <name evidence="5" type="ORF">NPD5_277</name>
</gene>
<sequence length="222" mass="25790">MEIEQNKLGNTHEVRTVNILNLETRSEGDSGNKIVGYAAVYDEFTKLTDRWGDSFYEKISRDAAKESLEDGHEVFALKNHNWDMVLGRTDANLILKNDEKGIYFELTPNNSTLANDLKEDVRSGIIKQCSIGFRIVDQEWEEKDGEYFRVIKQIELFEITLTPIPAYTNTTAEVRSLNFTQNQDEKNKINTRTADLNEKEERSRLLKEARNQIKEIDNYFKL</sequence>
<dbReference type="GO" id="GO:0006508">
    <property type="term" value="P:proteolysis"/>
    <property type="evidence" value="ECO:0007669"/>
    <property type="project" value="UniProtKB-KW"/>
</dbReference>
<dbReference type="RefSeq" id="WP_072584284.1">
    <property type="nucleotide sequence ID" value="NZ_CP013242.1"/>
</dbReference>
<dbReference type="EMBL" id="CP013243">
    <property type="protein sequence ID" value="APH13944.1"/>
    <property type="molecule type" value="Genomic_DNA"/>
</dbReference>
<dbReference type="Proteomes" id="UP000182204">
    <property type="component" value="Chromosome"/>
</dbReference>
<name>A0A1J1CRT3_CLOSG</name>
<evidence type="ECO:0000259" key="4">
    <source>
        <dbReference type="Pfam" id="PF04586"/>
    </source>
</evidence>
<feature type="domain" description="Prohead serine protease" evidence="4">
    <location>
        <begin position="22"/>
        <end position="178"/>
    </location>
</feature>
<keyword evidence="1" id="KW-1188">Viral release from host cell</keyword>
<keyword evidence="2 5" id="KW-0645">Protease</keyword>
<keyword evidence="3" id="KW-0378">Hydrolase</keyword>
<dbReference type="AlphaFoldDB" id="A0A1J1CRT3"/>
<evidence type="ECO:0000256" key="1">
    <source>
        <dbReference type="ARBA" id="ARBA00022612"/>
    </source>
</evidence>
<evidence type="ECO:0000313" key="6">
    <source>
        <dbReference type="Proteomes" id="UP000182204"/>
    </source>
</evidence>
<proteinExistence type="predicted"/>